<feature type="region of interest" description="Disordered" evidence="1">
    <location>
        <begin position="28"/>
        <end position="93"/>
    </location>
</feature>
<keyword evidence="3" id="KW-1185">Reference proteome</keyword>
<proteinExistence type="predicted"/>
<feature type="region of interest" description="Disordered" evidence="1">
    <location>
        <begin position="117"/>
        <end position="136"/>
    </location>
</feature>
<evidence type="ECO:0000313" key="3">
    <source>
        <dbReference type="Proteomes" id="UP000075880"/>
    </source>
</evidence>
<organism evidence="2 3">
    <name type="scientific">Anopheles atroparvus</name>
    <name type="common">European mosquito</name>
    <dbReference type="NCBI Taxonomy" id="41427"/>
    <lineage>
        <taxon>Eukaryota</taxon>
        <taxon>Metazoa</taxon>
        <taxon>Ecdysozoa</taxon>
        <taxon>Arthropoda</taxon>
        <taxon>Hexapoda</taxon>
        <taxon>Insecta</taxon>
        <taxon>Pterygota</taxon>
        <taxon>Neoptera</taxon>
        <taxon>Endopterygota</taxon>
        <taxon>Diptera</taxon>
        <taxon>Nematocera</taxon>
        <taxon>Culicoidea</taxon>
        <taxon>Culicidae</taxon>
        <taxon>Anophelinae</taxon>
        <taxon>Anopheles</taxon>
    </lineage>
</organism>
<evidence type="ECO:0000313" key="2">
    <source>
        <dbReference type="EnsemblMetazoa" id="ENSAATROPP014065"/>
    </source>
</evidence>
<name>A0AAG5DSW8_ANOAO</name>
<evidence type="ECO:0000256" key="1">
    <source>
        <dbReference type="SAM" id="MobiDB-lite"/>
    </source>
</evidence>
<feature type="compositionally biased region" description="Basic and acidic residues" evidence="1">
    <location>
        <begin position="43"/>
        <end position="65"/>
    </location>
</feature>
<protein>
    <submittedName>
        <fullName evidence="2">Uncharacterized protein</fullName>
    </submittedName>
</protein>
<accession>A0AAG5DSW8</accession>
<sequence length="136" mass="15127">FTSIVAHRCCWEDRTDDSNGRSIGIRFPFPRHARGRGGSALPTDRRVSQPHAEAKRLDNGRKTENARTLSQRVDPIRSLPTMGNAANPKQYTKYSKNTAEPIDASSMQFAVTRATRGHRRNVANEGHRQDDGAGTL</sequence>
<dbReference type="EnsemblMetazoa" id="ENSAATROPT016015">
    <property type="protein sequence ID" value="ENSAATROPP014065"/>
    <property type="gene ID" value="ENSAATROPG013107"/>
</dbReference>
<feature type="compositionally biased region" description="Basic and acidic residues" evidence="1">
    <location>
        <begin position="125"/>
        <end position="136"/>
    </location>
</feature>
<reference evidence="2" key="1">
    <citation type="submission" date="2024-04" db="UniProtKB">
        <authorList>
            <consortium name="EnsemblMetazoa"/>
        </authorList>
    </citation>
    <scope>IDENTIFICATION</scope>
    <source>
        <strain evidence="2">EBRO</strain>
    </source>
</reference>
<dbReference type="Proteomes" id="UP000075880">
    <property type="component" value="Unassembled WGS sequence"/>
</dbReference>
<dbReference type="AlphaFoldDB" id="A0AAG5DSW8"/>